<dbReference type="EMBL" id="BQNJ01000001">
    <property type="protein sequence ID" value="GKH00122.1"/>
    <property type="molecule type" value="Genomic_DNA"/>
</dbReference>
<dbReference type="CDD" id="cd02850">
    <property type="entry name" value="E_set_Cellulase_N"/>
    <property type="match status" value="1"/>
</dbReference>
<dbReference type="Pfam" id="PF00759">
    <property type="entry name" value="Glyco_hydro_9"/>
    <property type="match status" value="1"/>
</dbReference>
<evidence type="ECO:0000313" key="10">
    <source>
        <dbReference type="Proteomes" id="UP001055091"/>
    </source>
</evidence>
<dbReference type="InterPro" id="IPR013783">
    <property type="entry name" value="Ig-like_fold"/>
</dbReference>
<keyword evidence="4" id="KW-0119">Carbohydrate metabolism</keyword>
<evidence type="ECO:0000256" key="6">
    <source>
        <dbReference type="ARBA" id="ARBA00023326"/>
    </source>
</evidence>
<organism evidence="9 10">
    <name type="scientific">Hungatella hathewayi</name>
    <dbReference type="NCBI Taxonomy" id="154046"/>
    <lineage>
        <taxon>Bacteria</taxon>
        <taxon>Bacillati</taxon>
        <taxon>Bacillota</taxon>
        <taxon>Clostridia</taxon>
        <taxon>Lachnospirales</taxon>
        <taxon>Lachnospiraceae</taxon>
        <taxon>Hungatella</taxon>
    </lineage>
</organism>
<gene>
    <name evidence="9" type="ORF">CE91St55_21030</name>
</gene>
<keyword evidence="5" id="KW-0326">Glycosidase</keyword>
<feature type="domain" description="Glycoside hydrolase family 9" evidence="7">
    <location>
        <begin position="310"/>
        <end position="736"/>
    </location>
</feature>
<dbReference type="RefSeq" id="WP_118041518.1">
    <property type="nucleotide sequence ID" value="NZ_BQNJ01000001.1"/>
</dbReference>
<dbReference type="GO" id="GO:0030245">
    <property type="term" value="P:cellulose catabolic process"/>
    <property type="evidence" value="ECO:0007669"/>
    <property type="project" value="UniProtKB-KW"/>
</dbReference>
<protein>
    <submittedName>
        <fullName evidence="9">Endoglucanase</fullName>
    </submittedName>
</protein>
<dbReference type="AlphaFoldDB" id="A0A413WUA7"/>
<dbReference type="Proteomes" id="UP001055091">
    <property type="component" value="Unassembled WGS sequence"/>
</dbReference>
<evidence type="ECO:0000256" key="4">
    <source>
        <dbReference type="ARBA" id="ARBA00023277"/>
    </source>
</evidence>
<reference evidence="9" key="1">
    <citation type="submission" date="2022-01" db="EMBL/GenBank/DDBJ databases">
        <title>Novel bile acid biosynthetic pathways are enriched in the microbiome of centenarians.</title>
        <authorList>
            <person name="Sato Y."/>
            <person name="Atarashi K."/>
            <person name="Plichta R.D."/>
            <person name="Arai Y."/>
            <person name="Sasajima S."/>
            <person name="Kearney M.S."/>
            <person name="Suda W."/>
            <person name="Takeshita K."/>
            <person name="Sasaki T."/>
            <person name="Okamoto S."/>
            <person name="Skelly N.A."/>
            <person name="Okamura Y."/>
            <person name="Vlamakis H."/>
            <person name="Li Y."/>
            <person name="Tanoue T."/>
            <person name="Takei H."/>
            <person name="Nittono H."/>
            <person name="Narushima S."/>
            <person name="Irie J."/>
            <person name="Itoh H."/>
            <person name="Moriya K."/>
            <person name="Sugiura Y."/>
            <person name="Suematsu M."/>
            <person name="Moritoki N."/>
            <person name="Shibata S."/>
            <person name="Littman R.D."/>
            <person name="Fischbach A.M."/>
            <person name="Uwamino Y."/>
            <person name="Inoue T."/>
            <person name="Honda A."/>
            <person name="Hattori M."/>
            <person name="Murai T."/>
            <person name="Xavier J.R."/>
            <person name="Hirose N."/>
            <person name="Honda K."/>
        </authorList>
    </citation>
    <scope>NUCLEOTIDE SEQUENCE</scope>
    <source>
        <strain evidence="9">CE91-St55</strain>
    </source>
</reference>
<evidence type="ECO:0000256" key="3">
    <source>
        <dbReference type="ARBA" id="ARBA00023001"/>
    </source>
</evidence>
<feature type="domain" description="Cellulase Ig-like" evidence="8">
    <location>
        <begin position="225"/>
        <end position="297"/>
    </location>
</feature>
<proteinExistence type="inferred from homology"/>
<comment type="caution">
    <text evidence="9">The sequence shown here is derived from an EMBL/GenBank/DDBJ whole genome shotgun (WGS) entry which is preliminary data.</text>
</comment>
<accession>A0A413WUA7</accession>
<keyword evidence="6" id="KW-0624">Polysaccharide degradation</keyword>
<comment type="similarity">
    <text evidence="1">Belongs to the glycosyl hydrolase 9 (cellulase E) family.</text>
</comment>
<dbReference type="SUPFAM" id="SSF48208">
    <property type="entry name" value="Six-hairpin glycosidases"/>
    <property type="match status" value="1"/>
</dbReference>
<dbReference type="InterPro" id="IPR008928">
    <property type="entry name" value="6-hairpin_glycosidase_sf"/>
</dbReference>
<dbReference type="InterPro" id="IPR014756">
    <property type="entry name" value="Ig_E-set"/>
</dbReference>
<dbReference type="PANTHER" id="PTHR22298">
    <property type="entry name" value="ENDO-1,4-BETA-GLUCANASE"/>
    <property type="match status" value="1"/>
</dbReference>
<dbReference type="SUPFAM" id="SSF81296">
    <property type="entry name" value="E set domains"/>
    <property type="match status" value="1"/>
</dbReference>
<name>A0A413WUA7_9FIRM</name>
<dbReference type="Gene3D" id="2.60.40.10">
    <property type="entry name" value="Immunoglobulins"/>
    <property type="match status" value="1"/>
</dbReference>
<dbReference type="InterPro" id="IPR001701">
    <property type="entry name" value="Glyco_hydro_9"/>
</dbReference>
<dbReference type="GeneID" id="93151039"/>
<dbReference type="InterPro" id="IPR004197">
    <property type="entry name" value="Cellulase_Ig-like"/>
</dbReference>
<evidence type="ECO:0000256" key="5">
    <source>
        <dbReference type="ARBA" id="ARBA00023295"/>
    </source>
</evidence>
<evidence type="ECO:0000256" key="2">
    <source>
        <dbReference type="ARBA" id="ARBA00022801"/>
    </source>
</evidence>
<dbReference type="GO" id="GO:0008810">
    <property type="term" value="F:cellulase activity"/>
    <property type="evidence" value="ECO:0007669"/>
    <property type="project" value="InterPro"/>
</dbReference>
<keyword evidence="2" id="KW-0378">Hydrolase</keyword>
<dbReference type="Pfam" id="PF02927">
    <property type="entry name" value="CelD_N"/>
    <property type="match status" value="1"/>
</dbReference>
<evidence type="ECO:0000256" key="1">
    <source>
        <dbReference type="ARBA" id="ARBA00007072"/>
    </source>
</evidence>
<evidence type="ECO:0000313" key="9">
    <source>
        <dbReference type="EMBL" id="GKH00122.1"/>
    </source>
</evidence>
<dbReference type="Gene3D" id="1.50.10.10">
    <property type="match status" value="1"/>
</dbReference>
<dbReference type="InterPro" id="IPR012341">
    <property type="entry name" value="6hp_glycosidase-like_sf"/>
</dbReference>
<evidence type="ECO:0000259" key="7">
    <source>
        <dbReference type="Pfam" id="PF00759"/>
    </source>
</evidence>
<evidence type="ECO:0000259" key="8">
    <source>
        <dbReference type="Pfam" id="PF02927"/>
    </source>
</evidence>
<keyword evidence="3" id="KW-0136">Cellulose degradation</keyword>
<sequence>MREWFKQDLKESKNIHRPLRIHEEEMRETRCLRKRVVSSILLDDLTSLDHWETEGPYARMELSKEHTRQCVNSLKFTSVTKLDHWPNAFGRIYTVPKVIRKVNHENWEHINRISFWVYADMPGFRSISFRMQFRNGGDHPVPDRYDREGHHNVNMTNGKWQYVSVEIPYVHRDDVLGLSFEYDMVGGEPGATETACWYITDIMLETLAPEDLDVYEGWQPGEHRIAFSGSGYQAGSMKTAVVNEPEAKSFKLVETASGRTVLEKEIEVQCDSNGVHQVLDFSEIQTPGEYLLVCGSVVSRSFPIGTGIWEDAIWKTLNFLFCERCGCEVPGKHYSCHHDVTIRHGERSIIANGGWHDAGDMTQVTTNTSECTYALFELLDKVRDNEPLFERILEEAKWGLEWLLKTRFGDGYRVPSSSKSCWTNGIIGDDDDIFREAALEPIENFMCAGAEALAYMELREIEPELAAYSLKCAKEDWNFAYTNREMPDFCKFDDPNRICTPLLKSSAACWSAVDLYKATEEVYYRDMAICFADEIIACQQQEITDWDTPYVGFFYDDASHKLIAHCSHRSHDNEPIQSLARLAACMPDHENFGKWMYAVNLYSDYIQNASEATAPYYVVPASIYHEDEAMHDNEYDMGMIKKYLTDDERRENYRLQVQNGVPLGNGYYLRREPVAFEHRGNHDVTLAGGKGVACAAAAKNDYALAELAQRQFEWISGKNPFAESVMFGEGYDYCQEYAVLPGEMVGELGVGFATLDEHDSPFWPQVNTCVYKEVWIRSVLQWIWLASDLHGGAKISGIMPQKNGKVLFTNMDYGCIYELSVNSETGWYEGELPAGNYEICCCGQIKHMTLLASRSYRLDAPFYDYQIKARKEGNEVTLVIRTQGSGRARIKLNMINLTCCDFDREIILGEEIEIKGEIREARRPYYAVLIPDGKLEQIKEVYGR</sequence>